<reference evidence="4 5" key="1">
    <citation type="journal article" date="2010" name="J. Bacteriol.">
        <title>Completed genome sequence of the anaerobic iron-oxidizing bacterium Acidovorax ebreus strain TPSY.</title>
        <authorList>
            <person name="Byrne-Bailey K.G."/>
            <person name="Weber K.A."/>
            <person name="Chair A.H."/>
            <person name="Bose S."/>
            <person name="Knox T."/>
            <person name="Spanbauer T.L."/>
            <person name="Chertkov O."/>
            <person name="Coates J.D."/>
        </authorList>
    </citation>
    <scope>NUCLEOTIDE SEQUENCE [LARGE SCALE GENOMIC DNA]</scope>
    <source>
        <strain evidence="4 5">TPSY</strain>
    </source>
</reference>
<evidence type="ECO:0000256" key="1">
    <source>
        <dbReference type="ARBA" id="ARBA00007613"/>
    </source>
</evidence>
<dbReference type="KEGG" id="dia:Dtpsy_2327"/>
<dbReference type="GO" id="GO:0015562">
    <property type="term" value="F:efflux transmembrane transporter activity"/>
    <property type="evidence" value="ECO:0007669"/>
    <property type="project" value="InterPro"/>
</dbReference>
<keyword evidence="2" id="KW-0472">Membrane</keyword>
<evidence type="ECO:0000313" key="5">
    <source>
        <dbReference type="Proteomes" id="UP000000450"/>
    </source>
</evidence>
<evidence type="ECO:0000256" key="2">
    <source>
        <dbReference type="RuleBase" id="RU362097"/>
    </source>
</evidence>
<dbReference type="NCBIfam" id="TIGR01845">
    <property type="entry name" value="outer_NodT"/>
    <property type="match status" value="1"/>
</dbReference>
<keyword evidence="2 4" id="KW-0449">Lipoprotein</keyword>
<feature type="region of interest" description="Disordered" evidence="3">
    <location>
        <begin position="33"/>
        <end position="54"/>
    </location>
</feature>
<dbReference type="PANTHER" id="PTHR30203:SF32">
    <property type="entry name" value="CATION EFFLUX SYSTEM PROTEIN CUSC"/>
    <property type="match status" value="1"/>
</dbReference>
<feature type="compositionally biased region" description="Polar residues" evidence="3">
    <location>
        <begin position="290"/>
        <end position="302"/>
    </location>
</feature>
<dbReference type="Gene3D" id="2.20.200.10">
    <property type="entry name" value="Outer membrane efflux proteins (OEP)"/>
    <property type="match status" value="1"/>
</dbReference>
<dbReference type="PROSITE" id="PS51257">
    <property type="entry name" value="PROKAR_LIPOPROTEIN"/>
    <property type="match status" value="1"/>
</dbReference>
<dbReference type="Gene3D" id="1.20.1600.10">
    <property type="entry name" value="Outer membrane efflux proteins (OEP)"/>
    <property type="match status" value="1"/>
</dbReference>
<dbReference type="RefSeq" id="WP_015913732.1">
    <property type="nucleotide sequence ID" value="NC_011992.1"/>
</dbReference>
<dbReference type="InterPro" id="IPR010131">
    <property type="entry name" value="MdtP/NodT-like"/>
</dbReference>
<dbReference type="GO" id="GO:0005886">
    <property type="term" value="C:plasma membrane"/>
    <property type="evidence" value="ECO:0007669"/>
    <property type="project" value="UniProtKB-SubCell"/>
</dbReference>
<name>A0A9J9QA13_ACIET</name>
<keyword evidence="2" id="KW-0812">Transmembrane</keyword>
<feature type="chain" id="PRO_5039962100" evidence="2">
    <location>
        <begin position="26"/>
        <end position="528"/>
    </location>
</feature>
<evidence type="ECO:0000256" key="3">
    <source>
        <dbReference type="SAM" id="MobiDB-lite"/>
    </source>
</evidence>
<dbReference type="EMBL" id="CP001392">
    <property type="protein sequence ID" value="ACM33764.1"/>
    <property type="molecule type" value="Genomic_DNA"/>
</dbReference>
<accession>A0A9J9QA13</accession>
<organism evidence="4 5">
    <name type="scientific">Acidovorax ebreus (strain TPSY)</name>
    <name type="common">Diaphorobacter sp. (strain TPSY)</name>
    <dbReference type="NCBI Taxonomy" id="535289"/>
    <lineage>
        <taxon>Bacteria</taxon>
        <taxon>Pseudomonadati</taxon>
        <taxon>Pseudomonadota</taxon>
        <taxon>Betaproteobacteria</taxon>
        <taxon>Burkholderiales</taxon>
        <taxon>Comamonadaceae</taxon>
        <taxon>Diaphorobacter</taxon>
    </lineage>
</organism>
<feature type="region of interest" description="Disordered" evidence="3">
    <location>
        <begin position="287"/>
        <end position="314"/>
    </location>
</feature>
<dbReference type="Pfam" id="PF02321">
    <property type="entry name" value="OEP"/>
    <property type="match status" value="2"/>
</dbReference>
<dbReference type="Proteomes" id="UP000000450">
    <property type="component" value="Chromosome"/>
</dbReference>
<gene>
    <name evidence="4" type="ordered locus">Dtpsy_2327</name>
</gene>
<comment type="subcellular location">
    <subcellularLocation>
        <location evidence="2">Cell membrane</location>
        <topology evidence="2">Lipid-anchor</topology>
    </subcellularLocation>
</comment>
<keyword evidence="2" id="KW-1134">Transmembrane beta strand</keyword>
<comment type="similarity">
    <text evidence="1 2">Belongs to the outer membrane factor (OMF) (TC 1.B.17) family.</text>
</comment>
<proteinExistence type="inferred from homology"/>
<evidence type="ECO:0000313" key="4">
    <source>
        <dbReference type="EMBL" id="ACM33764.1"/>
    </source>
</evidence>
<feature type="signal peptide" evidence="2">
    <location>
        <begin position="1"/>
        <end position="25"/>
    </location>
</feature>
<protein>
    <submittedName>
        <fullName evidence="4">RND efflux system, outer membrane lipoprotein, NodT family</fullName>
    </submittedName>
</protein>
<dbReference type="SUPFAM" id="SSF56954">
    <property type="entry name" value="Outer membrane efflux proteins (OEP)"/>
    <property type="match status" value="1"/>
</dbReference>
<sequence>MTRPHSFTPLTAALACALLAGCNLAPRYQTPPLPVPGTMASPLPQPQTAGAVALPDGGPMAWQDFVQDARLRTVVEQALANNRDLRVAVLAIDKARAQYGVVQADSFPTVNAAGAGNRSRTADDLTAAGRSNTTSQYSATLGFSSYEIDFFGRVRNLNDAALQEFLRVAENRRSVQLSLVAEVIGAWLTLDADARRLQLARETLRTRQQALELTQRSHELGASSGLVLAQAQSAADTARVDAAAFVSQLARSRNALALLVGSPVPPALLPASVATVETAMPVTAMAGPATTATQPSPGTGTADSPAPRSSVPALADPAAPATALLAVPADVPSSVLLRRPDVRAAEHALQGATANIGAARAAFFPSITLTASVGTASNALSGLFEGGNGTWAFAPQIRLPIFDAGRNQANLRVAEVTRDTAVAQYEKAIQTAFREVSDALAERATLTERLQAQGSLVQATQRTLQLSDARFRLGADNYLAVLDAQRTLYAAQQAQITLQLAEQVNRVTLYKVLGGAWTDPTPPPAGGS</sequence>
<keyword evidence="2" id="KW-0564">Palmitate</keyword>
<keyword evidence="2" id="KW-0732">Signal</keyword>
<dbReference type="AlphaFoldDB" id="A0A9J9QA13"/>
<dbReference type="PANTHER" id="PTHR30203">
    <property type="entry name" value="OUTER MEMBRANE CATION EFFLUX PROTEIN"/>
    <property type="match status" value="1"/>
</dbReference>
<keyword evidence="5" id="KW-1185">Reference proteome</keyword>
<dbReference type="InterPro" id="IPR003423">
    <property type="entry name" value="OMP_efflux"/>
</dbReference>